<sequence>NLNLLIYVLDKPWKLFVFYNINHDH</sequence>
<organism evidence="2 3">
    <name type="scientific">Caerostris darwini</name>
    <dbReference type="NCBI Taxonomy" id="1538125"/>
    <lineage>
        <taxon>Eukaryota</taxon>
        <taxon>Metazoa</taxon>
        <taxon>Ecdysozoa</taxon>
        <taxon>Arthropoda</taxon>
        <taxon>Chelicerata</taxon>
        <taxon>Arachnida</taxon>
        <taxon>Araneae</taxon>
        <taxon>Araneomorphae</taxon>
        <taxon>Entelegynae</taxon>
        <taxon>Araneoidea</taxon>
        <taxon>Araneidae</taxon>
        <taxon>Caerostris</taxon>
    </lineage>
</organism>
<evidence type="ECO:0000313" key="1">
    <source>
        <dbReference type="EMBL" id="GIX81010.1"/>
    </source>
</evidence>
<comment type="caution">
    <text evidence="2">The sequence shown here is derived from an EMBL/GenBank/DDBJ whole genome shotgun (WGS) entry which is preliminary data.</text>
</comment>
<accession>A0AAV4T194</accession>
<evidence type="ECO:0000313" key="3">
    <source>
        <dbReference type="Proteomes" id="UP001054837"/>
    </source>
</evidence>
<proteinExistence type="predicted"/>
<dbReference type="EMBL" id="BPLQ01008744">
    <property type="protein sequence ID" value="GIY39136.1"/>
    <property type="molecule type" value="Genomic_DNA"/>
</dbReference>
<evidence type="ECO:0000313" key="2">
    <source>
        <dbReference type="EMBL" id="GIY39136.1"/>
    </source>
</evidence>
<gene>
    <name evidence="2" type="ORF">CDAR_176541</name>
    <name evidence="1" type="ORF">CDAR_278131</name>
</gene>
<dbReference type="AlphaFoldDB" id="A0AAV4T194"/>
<reference evidence="2 3" key="1">
    <citation type="submission" date="2021-06" db="EMBL/GenBank/DDBJ databases">
        <title>Caerostris darwini draft genome.</title>
        <authorList>
            <person name="Kono N."/>
            <person name="Arakawa K."/>
        </authorList>
    </citation>
    <scope>NUCLEOTIDE SEQUENCE [LARGE SCALE GENOMIC DNA]</scope>
</reference>
<dbReference type="EMBL" id="BPLQ01001352">
    <property type="protein sequence ID" value="GIX81010.1"/>
    <property type="molecule type" value="Genomic_DNA"/>
</dbReference>
<feature type="non-terminal residue" evidence="2">
    <location>
        <position position="1"/>
    </location>
</feature>
<keyword evidence="3" id="KW-1185">Reference proteome</keyword>
<name>A0AAV4T194_9ARAC</name>
<protein>
    <submittedName>
        <fullName evidence="2">Uncharacterized protein</fullName>
    </submittedName>
</protein>
<dbReference type="Proteomes" id="UP001054837">
    <property type="component" value="Unassembled WGS sequence"/>
</dbReference>